<name>A0A2P2P3I0_RHIMU</name>
<accession>A0A2P2P3I0</accession>
<sequence length="34" mass="4037">MRFNLRRACSWSVTCDLVYESILSRNHSINTLSY</sequence>
<proteinExistence type="predicted"/>
<dbReference type="EMBL" id="GGEC01068803">
    <property type="protein sequence ID" value="MBX49287.1"/>
    <property type="molecule type" value="Transcribed_RNA"/>
</dbReference>
<organism evidence="1">
    <name type="scientific">Rhizophora mucronata</name>
    <name type="common">Asiatic mangrove</name>
    <dbReference type="NCBI Taxonomy" id="61149"/>
    <lineage>
        <taxon>Eukaryota</taxon>
        <taxon>Viridiplantae</taxon>
        <taxon>Streptophyta</taxon>
        <taxon>Embryophyta</taxon>
        <taxon>Tracheophyta</taxon>
        <taxon>Spermatophyta</taxon>
        <taxon>Magnoliopsida</taxon>
        <taxon>eudicotyledons</taxon>
        <taxon>Gunneridae</taxon>
        <taxon>Pentapetalae</taxon>
        <taxon>rosids</taxon>
        <taxon>fabids</taxon>
        <taxon>Malpighiales</taxon>
        <taxon>Rhizophoraceae</taxon>
        <taxon>Rhizophora</taxon>
    </lineage>
</organism>
<reference evidence="1" key="1">
    <citation type="submission" date="2018-02" db="EMBL/GenBank/DDBJ databases">
        <title>Rhizophora mucronata_Transcriptome.</title>
        <authorList>
            <person name="Meera S.P."/>
            <person name="Sreeshan A."/>
            <person name="Augustine A."/>
        </authorList>
    </citation>
    <scope>NUCLEOTIDE SEQUENCE</scope>
    <source>
        <tissue evidence="1">Leaf</tissue>
    </source>
</reference>
<evidence type="ECO:0000313" key="1">
    <source>
        <dbReference type="EMBL" id="MBX49287.1"/>
    </source>
</evidence>
<dbReference type="AlphaFoldDB" id="A0A2P2P3I0"/>
<protein>
    <submittedName>
        <fullName evidence="1">Uncharacterized protein</fullName>
    </submittedName>
</protein>